<dbReference type="EMBL" id="CAXHTA020000016">
    <property type="protein sequence ID" value="CAL5226427.1"/>
    <property type="molecule type" value="Genomic_DNA"/>
</dbReference>
<organism evidence="2 3">
    <name type="scientific">Coccomyxa viridis</name>
    <dbReference type="NCBI Taxonomy" id="1274662"/>
    <lineage>
        <taxon>Eukaryota</taxon>
        <taxon>Viridiplantae</taxon>
        <taxon>Chlorophyta</taxon>
        <taxon>core chlorophytes</taxon>
        <taxon>Trebouxiophyceae</taxon>
        <taxon>Trebouxiophyceae incertae sedis</taxon>
        <taxon>Coccomyxaceae</taxon>
        <taxon>Coccomyxa</taxon>
    </lineage>
</organism>
<dbReference type="Pfam" id="PF04266">
    <property type="entry name" value="ASCH"/>
    <property type="match status" value="1"/>
</dbReference>
<dbReference type="SUPFAM" id="SSF88697">
    <property type="entry name" value="PUA domain-like"/>
    <property type="match status" value="1"/>
</dbReference>
<dbReference type="InterPro" id="IPR015947">
    <property type="entry name" value="PUA-like_sf"/>
</dbReference>
<evidence type="ECO:0000313" key="3">
    <source>
        <dbReference type="Proteomes" id="UP001497392"/>
    </source>
</evidence>
<comment type="caution">
    <text evidence="2">The sequence shown here is derived from an EMBL/GenBank/DDBJ whole genome shotgun (WGS) entry which is preliminary data.</text>
</comment>
<proteinExistence type="predicted"/>
<evidence type="ECO:0000313" key="2">
    <source>
        <dbReference type="EMBL" id="CAL5226427.1"/>
    </source>
</evidence>
<dbReference type="PANTHER" id="PTHR34204">
    <property type="entry name" value="RNA-BINDING ASCH DOMAIN PROTEIN"/>
    <property type="match status" value="1"/>
</dbReference>
<dbReference type="InterPro" id="IPR007374">
    <property type="entry name" value="ASCH_domain"/>
</dbReference>
<feature type="domain" description="ASCH" evidence="1">
    <location>
        <begin position="7"/>
        <end position="114"/>
    </location>
</feature>
<gene>
    <name evidence="2" type="primary">g9276</name>
    <name evidence="2" type="ORF">VP750_LOCUS8333</name>
</gene>
<name>A0ABP1G546_9CHLO</name>
<dbReference type="Proteomes" id="UP001497392">
    <property type="component" value="Unassembled WGS sequence"/>
</dbReference>
<evidence type="ECO:0000259" key="1">
    <source>
        <dbReference type="Pfam" id="PF04266"/>
    </source>
</evidence>
<sequence length="116" mass="13519">MHLRKRVSEPWFTLIGMGLKQVEGRLNKGDFARLETGDVIVWDNDELGFTRTCETCVNGMAHYRTFRTYLQKEHLSRCLPAAGVKTIAQGVQVYRRYYSEEDERRYGVLALRLSLM</sequence>
<keyword evidence="3" id="KW-1185">Reference proteome</keyword>
<reference evidence="2 3" key="1">
    <citation type="submission" date="2024-06" db="EMBL/GenBank/DDBJ databases">
        <authorList>
            <person name="Kraege A."/>
            <person name="Thomma B."/>
        </authorList>
    </citation>
    <scope>NUCLEOTIDE SEQUENCE [LARGE SCALE GENOMIC DNA]</scope>
</reference>
<accession>A0ABP1G546</accession>
<dbReference type="PANTHER" id="PTHR34204:SF2">
    <property type="entry name" value="RNA-BINDING ASCH DOMAIN PROTEIN"/>
    <property type="match status" value="1"/>
</dbReference>
<dbReference type="Gene3D" id="2.30.130.30">
    <property type="entry name" value="Hypothetical protein"/>
    <property type="match status" value="1"/>
</dbReference>
<protein>
    <submittedName>
        <fullName evidence="2">G9276 protein</fullName>
    </submittedName>
</protein>